<dbReference type="Pfam" id="PF01418">
    <property type="entry name" value="HTH_6"/>
    <property type="match status" value="1"/>
</dbReference>
<evidence type="ECO:0000313" key="6">
    <source>
        <dbReference type="EMBL" id="GAA1538760.1"/>
    </source>
</evidence>
<name>A0ABN2BEE0_9ACTN</name>
<dbReference type="InterPro" id="IPR036388">
    <property type="entry name" value="WH-like_DNA-bd_sf"/>
</dbReference>
<evidence type="ECO:0000256" key="1">
    <source>
        <dbReference type="ARBA" id="ARBA00023015"/>
    </source>
</evidence>
<dbReference type="InterPro" id="IPR009057">
    <property type="entry name" value="Homeodomain-like_sf"/>
</dbReference>
<feature type="domain" description="SIS" evidence="5">
    <location>
        <begin position="143"/>
        <end position="283"/>
    </location>
</feature>
<dbReference type="Gene3D" id="1.10.10.10">
    <property type="entry name" value="Winged helix-like DNA-binding domain superfamily/Winged helix DNA-binding domain"/>
    <property type="match status" value="1"/>
</dbReference>
<dbReference type="EMBL" id="BAAAOR010000035">
    <property type="protein sequence ID" value="GAA1538760.1"/>
    <property type="molecule type" value="Genomic_DNA"/>
</dbReference>
<dbReference type="Proteomes" id="UP001500842">
    <property type="component" value="Unassembled WGS sequence"/>
</dbReference>
<dbReference type="CDD" id="cd05013">
    <property type="entry name" value="SIS_RpiR"/>
    <property type="match status" value="1"/>
</dbReference>
<dbReference type="Gene3D" id="3.40.50.10490">
    <property type="entry name" value="Glucose-6-phosphate isomerase like protein, domain 1"/>
    <property type="match status" value="1"/>
</dbReference>
<comment type="caution">
    <text evidence="6">The sequence shown here is derived from an EMBL/GenBank/DDBJ whole genome shotgun (WGS) entry which is preliminary data.</text>
</comment>
<reference evidence="6 7" key="1">
    <citation type="journal article" date="2019" name="Int. J. Syst. Evol. Microbiol.">
        <title>The Global Catalogue of Microorganisms (GCM) 10K type strain sequencing project: providing services to taxonomists for standard genome sequencing and annotation.</title>
        <authorList>
            <consortium name="The Broad Institute Genomics Platform"/>
            <consortium name="The Broad Institute Genome Sequencing Center for Infectious Disease"/>
            <person name="Wu L."/>
            <person name="Ma J."/>
        </authorList>
    </citation>
    <scope>NUCLEOTIDE SEQUENCE [LARGE SCALE GENOMIC DNA]</scope>
    <source>
        <strain evidence="6 7">JCM 14942</strain>
    </source>
</reference>
<keyword evidence="2" id="KW-0238">DNA-binding</keyword>
<evidence type="ECO:0000256" key="2">
    <source>
        <dbReference type="ARBA" id="ARBA00023125"/>
    </source>
</evidence>
<evidence type="ECO:0000313" key="7">
    <source>
        <dbReference type="Proteomes" id="UP001500842"/>
    </source>
</evidence>
<dbReference type="InterPro" id="IPR047640">
    <property type="entry name" value="RpiR-like"/>
</dbReference>
<dbReference type="RefSeq" id="WP_141003789.1">
    <property type="nucleotide sequence ID" value="NZ_BAAAOR010000035.1"/>
</dbReference>
<accession>A0ABN2BEE0</accession>
<organism evidence="6 7">
    <name type="scientific">Nocardioides humi</name>
    <dbReference type="NCBI Taxonomy" id="449461"/>
    <lineage>
        <taxon>Bacteria</taxon>
        <taxon>Bacillati</taxon>
        <taxon>Actinomycetota</taxon>
        <taxon>Actinomycetes</taxon>
        <taxon>Propionibacteriales</taxon>
        <taxon>Nocardioidaceae</taxon>
        <taxon>Nocardioides</taxon>
    </lineage>
</organism>
<dbReference type="PROSITE" id="PS51464">
    <property type="entry name" value="SIS"/>
    <property type="match status" value="1"/>
</dbReference>
<dbReference type="InterPro" id="IPR046348">
    <property type="entry name" value="SIS_dom_sf"/>
</dbReference>
<dbReference type="PANTHER" id="PTHR30514">
    <property type="entry name" value="GLUCOKINASE"/>
    <property type="match status" value="1"/>
</dbReference>
<keyword evidence="3" id="KW-0804">Transcription</keyword>
<gene>
    <name evidence="6" type="ORF">GCM10009788_46790</name>
</gene>
<feature type="domain" description="HTH rpiR-type" evidence="4">
    <location>
        <begin position="22"/>
        <end position="98"/>
    </location>
</feature>
<keyword evidence="7" id="KW-1185">Reference proteome</keyword>
<dbReference type="PROSITE" id="PS51071">
    <property type="entry name" value="HTH_RPIR"/>
    <property type="match status" value="1"/>
</dbReference>
<keyword evidence="1" id="KW-0805">Transcription regulation</keyword>
<evidence type="ECO:0000259" key="5">
    <source>
        <dbReference type="PROSITE" id="PS51464"/>
    </source>
</evidence>
<evidence type="ECO:0000259" key="4">
    <source>
        <dbReference type="PROSITE" id="PS51071"/>
    </source>
</evidence>
<dbReference type="SUPFAM" id="SSF46689">
    <property type="entry name" value="Homeodomain-like"/>
    <property type="match status" value="1"/>
</dbReference>
<dbReference type="PANTHER" id="PTHR30514:SF1">
    <property type="entry name" value="HTH-TYPE TRANSCRIPTIONAL REGULATOR HEXR-RELATED"/>
    <property type="match status" value="1"/>
</dbReference>
<dbReference type="Pfam" id="PF01380">
    <property type="entry name" value="SIS"/>
    <property type="match status" value="1"/>
</dbReference>
<dbReference type="InterPro" id="IPR000281">
    <property type="entry name" value="HTH_RpiR"/>
</dbReference>
<dbReference type="InterPro" id="IPR035472">
    <property type="entry name" value="RpiR-like_SIS"/>
</dbReference>
<dbReference type="InterPro" id="IPR001347">
    <property type="entry name" value="SIS_dom"/>
</dbReference>
<protein>
    <submittedName>
        <fullName evidence="6">MurR/RpiR family transcriptional regulator</fullName>
    </submittedName>
</protein>
<proteinExistence type="predicted"/>
<evidence type="ECO:0000256" key="3">
    <source>
        <dbReference type="ARBA" id="ARBA00023163"/>
    </source>
</evidence>
<sequence>MTASEAVGENLPDDAASAAAEATAVERIRGVLATLRRSDARVATVLLERGERVGVLSVSDVAELAGTSESTVVRACQRMGFRGYHDAKRQLVATAAAPGSPDDFDQVVPADESGDVLEKVVSSSAGVLRGSLSTLDRAAFAATSRALRQARRILLIGVGPSSPIAQDAAYRLRLLGLTVDAPVDSLTQHLSAGLLSAGDVALVISHTGATRETLASAQTAADRGADVVAITSFARSPLTQLATHALVTGGEGTGVRVEAMASRLAHLAIVDALFVDLSVHADPATLAHIERGHDIATEHQL</sequence>
<dbReference type="SUPFAM" id="SSF53697">
    <property type="entry name" value="SIS domain"/>
    <property type="match status" value="1"/>
</dbReference>